<gene>
    <name evidence="1" type="ORF">GCM10023196_017040</name>
</gene>
<dbReference type="Proteomes" id="UP001501442">
    <property type="component" value="Unassembled WGS sequence"/>
</dbReference>
<reference evidence="2" key="1">
    <citation type="journal article" date="2019" name="Int. J. Syst. Evol. Microbiol.">
        <title>The Global Catalogue of Microorganisms (GCM) 10K type strain sequencing project: providing services to taxonomists for standard genome sequencing and annotation.</title>
        <authorList>
            <consortium name="The Broad Institute Genomics Platform"/>
            <consortium name="The Broad Institute Genome Sequencing Center for Infectious Disease"/>
            <person name="Wu L."/>
            <person name="Ma J."/>
        </authorList>
    </citation>
    <scope>NUCLEOTIDE SEQUENCE [LARGE SCALE GENOMIC DNA]</scope>
    <source>
        <strain evidence="2">JCM 17939</strain>
    </source>
</reference>
<organism evidence="1 2">
    <name type="scientific">Actinoallomurus vinaceus</name>
    <dbReference type="NCBI Taxonomy" id="1080074"/>
    <lineage>
        <taxon>Bacteria</taxon>
        <taxon>Bacillati</taxon>
        <taxon>Actinomycetota</taxon>
        <taxon>Actinomycetes</taxon>
        <taxon>Streptosporangiales</taxon>
        <taxon>Thermomonosporaceae</taxon>
        <taxon>Actinoallomurus</taxon>
    </lineage>
</organism>
<accession>A0ABP8U4Z7</accession>
<name>A0ABP8U4Z7_9ACTN</name>
<keyword evidence="2" id="KW-1185">Reference proteome</keyword>
<sequence length="111" mass="12076">MVPSSLSRNGVSRIGSRPSALIGWITTVWPRYVARPRPARSRALSARRFSRCSTDLSPGRRPLSGTGRCLTTWCWTKALTKSPWPKGCRTVCDTTGCSSIRDEPAVAATAP</sequence>
<evidence type="ECO:0000313" key="1">
    <source>
        <dbReference type="EMBL" id="GAA4622924.1"/>
    </source>
</evidence>
<protein>
    <submittedName>
        <fullName evidence="1">Uncharacterized protein</fullName>
    </submittedName>
</protein>
<dbReference type="EMBL" id="BAABHK010000002">
    <property type="protein sequence ID" value="GAA4622924.1"/>
    <property type="molecule type" value="Genomic_DNA"/>
</dbReference>
<proteinExistence type="predicted"/>
<evidence type="ECO:0000313" key="2">
    <source>
        <dbReference type="Proteomes" id="UP001501442"/>
    </source>
</evidence>
<comment type="caution">
    <text evidence="1">The sequence shown here is derived from an EMBL/GenBank/DDBJ whole genome shotgun (WGS) entry which is preliminary data.</text>
</comment>